<feature type="transmembrane region" description="Helical" evidence="1">
    <location>
        <begin position="34"/>
        <end position="54"/>
    </location>
</feature>
<dbReference type="Pfam" id="PF13432">
    <property type="entry name" value="TPR_16"/>
    <property type="match status" value="1"/>
</dbReference>
<organism evidence="2 3">
    <name type="scientific">Abyssobacteria bacterium (strain SURF_5)</name>
    <dbReference type="NCBI Taxonomy" id="2093360"/>
    <lineage>
        <taxon>Bacteria</taxon>
        <taxon>Pseudomonadati</taxon>
        <taxon>Candidatus Hydrogenedentota</taxon>
        <taxon>Candidatus Abyssobacteria</taxon>
    </lineage>
</organism>
<protein>
    <submittedName>
        <fullName evidence="2">Uncharacterized protein</fullName>
    </submittedName>
</protein>
<dbReference type="SUPFAM" id="SSF48452">
    <property type="entry name" value="TPR-like"/>
    <property type="match status" value="1"/>
</dbReference>
<name>A0A3A4P0Y1_ABYX5</name>
<dbReference type="Pfam" id="PF13174">
    <property type="entry name" value="TPR_6"/>
    <property type="match status" value="1"/>
</dbReference>
<comment type="caution">
    <text evidence="2">The sequence shown here is derived from an EMBL/GenBank/DDBJ whole genome shotgun (WGS) entry which is preliminary data.</text>
</comment>
<proteinExistence type="predicted"/>
<dbReference type="AlphaFoldDB" id="A0A3A4P0Y1"/>
<evidence type="ECO:0000313" key="3">
    <source>
        <dbReference type="Proteomes" id="UP000265882"/>
    </source>
</evidence>
<keyword evidence="1" id="KW-1133">Transmembrane helix</keyword>
<sequence>MILIIALGIILALLIAVSIWFAYSGYVEGRTTIGWVFLFIFLIVYVEFSGLLYARTDDAAGLFVLVLSMILILMTQGPLLFELISLGVMPNPARDLKVIKSYAKAERKVAEEDVAGAIAEYEIVIADDPHDVTARFRLADLRYQAGDYRKAVEAYAEIAALTEKLDMNQRCSALMRLSEIHAQNLGDPENARKYLNMIINEYAGSKFAGYAMDRLNQL</sequence>
<dbReference type="Proteomes" id="UP000265882">
    <property type="component" value="Unassembled WGS sequence"/>
</dbReference>
<evidence type="ECO:0000313" key="2">
    <source>
        <dbReference type="EMBL" id="RJP23010.1"/>
    </source>
</evidence>
<reference evidence="2 3" key="1">
    <citation type="journal article" date="2017" name="ISME J.">
        <title>Energy and carbon metabolisms in a deep terrestrial subsurface fluid microbial community.</title>
        <authorList>
            <person name="Momper L."/>
            <person name="Jungbluth S.P."/>
            <person name="Lee M.D."/>
            <person name="Amend J.P."/>
        </authorList>
    </citation>
    <scope>NUCLEOTIDE SEQUENCE [LARGE SCALE GENOMIC DNA]</scope>
    <source>
        <strain evidence="2">SURF_5</strain>
    </source>
</reference>
<gene>
    <name evidence="2" type="ORF">C4520_07120</name>
</gene>
<keyword evidence="1" id="KW-0472">Membrane</keyword>
<dbReference type="Gene3D" id="1.25.40.10">
    <property type="entry name" value="Tetratricopeptide repeat domain"/>
    <property type="match status" value="1"/>
</dbReference>
<accession>A0A3A4P0Y1</accession>
<keyword evidence="1" id="KW-0812">Transmembrane</keyword>
<dbReference type="InterPro" id="IPR019734">
    <property type="entry name" value="TPR_rpt"/>
</dbReference>
<dbReference type="EMBL" id="QZKU01000052">
    <property type="protein sequence ID" value="RJP23010.1"/>
    <property type="molecule type" value="Genomic_DNA"/>
</dbReference>
<evidence type="ECO:0000256" key="1">
    <source>
        <dbReference type="SAM" id="Phobius"/>
    </source>
</evidence>
<feature type="transmembrane region" description="Helical" evidence="1">
    <location>
        <begin position="61"/>
        <end position="81"/>
    </location>
</feature>
<dbReference type="InterPro" id="IPR011990">
    <property type="entry name" value="TPR-like_helical_dom_sf"/>
</dbReference>